<reference evidence="2" key="1">
    <citation type="journal article" date="2020" name="Stud. Mycol.">
        <title>101 Dothideomycetes genomes: a test case for predicting lifestyles and emergence of pathogens.</title>
        <authorList>
            <person name="Haridas S."/>
            <person name="Albert R."/>
            <person name="Binder M."/>
            <person name="Bloem J."/>
            <person name="Labutti K."/>
            <person name="Salamov A."/>
            <person name="Andreopoulos B."/>
            <person name="Baker S."/>
            <person name="Barry K."/>
            <person name="Bills G."/>
            <person name="Bluhm B."/>
            <person name="Cannon C."/>
            <person name="Castanera R."/>
            <person name="Culley D."/>
            <person name="Daum C."/>
            <person name="Ezra D."/>
            <person name="Gonzalez J."/>
            <person name="Henrissat B."/>
            <person name="Kuo A."/>
            <person name="Liang C."/>
            <person name="Lipzen A."/>
            <person name="Lutzoni F."/>
            <person name="Magnuson J."/>
            <person name="Mondo S."/>
            <person name="Nolan M."/>
            <person name="Ohm R."/>
            <person name="Pangilinan J."/>
            <person name="Park H.-J."/>
            <person name="Ramirez L."/>
            <person name="Alfaro M."/>
            <person name="Sun H."/>
            <person name="Tritt A."/>
            <person name="Yoshinaga Y."/>
            <person name="Zwiers L.-H."/>
            <person name="Turgeon B."/>
            <person name="Goodwin S."/>
            <person name="Spatafora J."/>
            <person name="Crous P."/>
            <person name="Grigoriev I."/>
        </authorList>
    </citation>
    <scope>NUCLEOTIDE SEQUENCE</scope>
    <source>
        <strain evidence="2">Tuck. ex Michener</strain>
    </source>
</reference>
<proteinExistence type="predicted"/>
<organism evidence="2 3">
    <name type="scientific">Viridothelium virens</name>
    <name type="common">Speckled blister lichen</name>
    <name type="synonym">Trypethelium virens</name>
    <dbReference type="NCBI Taxonomy" id="1048519"/>
    <lineage>
        <taxon>Eukaryota</taxon>
        <taxon>Fungi</taxon>
        <taxon>Dikarya</taxon>
        <taxon>Ascomycota</taxon>
        <taxon>Pezizomycotina</taxon>
        <taxon>Dothideomycetes</taxon>
        <taxon>Dothideomycetes incertae sedis</taxon>
        <taxon>Trypetheliales</taxon>
        <taxon>Trypetheliaceae</taxon>
        <taxon>Viridothelium</taxon>
    </lineage>
</organism>
<sequence>MRPFLFQQEDIFGYAPARNHETPPARTTTATVSKPVSPVVVTVAVVLMVMLCLRLPYSVMVSSSKVPVAVC</sequence>
<accession>A0A6A6HH52</accession>
<keyword evidence="3" id="KW-1185">Reference proteome</keyword>
<dbReference type="Proteomes" id="UP000800092">
    <property type="component" value="Unassembled WGS sequence"/>
</dbReference>
<keyword evidence="1" id="KW-1133">Transmembrane helix</keyword>
<name>A0A6A6HH52_VIRVR</name>
<dbReference type="AlphaFoldDB" id="A0A6A6HH52"/>
<gene>
    <name evidence="2" type="ORF">EV356DRAFT_27612</name>
</gene>
<keyword evidence="1" id="KW-0812">Transmembrane</keyword>
<feature type="transmembrane region" description="Helical" evidence="1">
    <location>
        <begin position="36"/>
        <end position="55"/>
    </location>
</feature>
<dbReference type="EMBL" id="ML991781">
    <property type="protein sequence ID" value="KAF2237168.1"/>
    <property type="molecule type" value="Genomic_DNA"/>
</dbReference>
<keyword evidence="1" id="KW-0472">Membrane</keyword>
<evidence type="ECO:0000313" key="3">
    <source>
        <dbReference type="Proteomes" id="UP000800092"/>
    </source>
</evidence>
<evidence type="ECO:0000313" key="2">
    <source>
        <dbReference type="EMBL" id="KAF2237168.1"/>
    </source>
</evidence>
<protein>
    <submittedName>
        <fullName evidence="2">Uncharacterized protein</fullName>
    </submittedName>
</protein>
<evidence type="ECO:0000256" key="1">
    <source>
        <dbReference type="SAM" id="Phobius"/>
    </source>
</evidence>